<evidence type="ECO:0000256" key="3">
    <source>
        <dbReference type="PROSITE-ProRule" id="PRU00284"/>
    </source>
</evidence>
<dbReference type="EMBL" id="BAVR01000070">
    <property type="protein sequence ID" value="GAE90422.1"/>
    <property type="molecule type" value="Genomic_DNA"/>
</dbReference>
<accession>W4VB59</accession>
<evidence type="ECO:0000259" key="5">
    <source>
        <dbReference type="PROSITE" id="PS50111"/>
    </source>
</evidence>
<dbReference type="PROSITE" id="PS50885">
    <property type="entry name" value="HAMP"/>
    <property type="match status" value="1"/>
</dbReference>
<dbReference type="PANTHER" id="PTHR32089:SF112">
    <property type="entry name" value="LYSOZYME-LIKE PROTEIN-RELATED"/>
    <property type="match status" value="1"/>
</dbReference>
<dbReference type="InterPro" id="IPR003660">
    <property type="entry name" value="HAMP_dom"/>
</dbReference>
<proteinExistence type="inferred from homology"/>
<keyword evidence="4" id="KW-1133">Transmembrane helix</keyword>
<name>W4VB59_9FIRM</name>
<evidence type="ECO:0000313" key="8">
    <source>
        <dbReference type="Proteomes" id="UP000019109"/>
    </source>
</evidence>
<comment type="similarity">
    <text evidence="2">Belongs to the methyl-accepting chemotaxis (MCP) protein family.</text>
</comment>
<reference evidence="7" key="1">
    <citation type="journal article" date="2014" name="Genome Announc.">
        <title>Draft Genome Sequence of Clostridium straminisolvens Strain JCM 21531T, Isolated from a Cellulose-Degrading Bacterial Community.</title>
        <authorList>
            <person name="Yuki M."/>
            <person name="Oshima K."/>
            <person name="Suda W."/>
            <person name="Sakamoto M."/>
            <person name="Kitamura K."/>
            <person name="Iida T."/>
            <person name="Hattori M."/>
            <person name="Ohkuma M."/>
        </authorList>
    </citation>
    <scope>NUCLEOTIDE SEQUENCE [LARGE SCALE GENOMIC DNA]</scope>
    <source>
        <strain evidence="7">JCM 21531</strain>
    </source>
</reference>
<keyword evidence="1 3" id="KW-0807">Transducer</keyword>
<dbReference type="Pfam" id="PF00015">
    <property type="entry name" value="MCPsignal"/>
    <property type="match status" value="1"/>
</dbReference>
<dbReference type="OrthoDB" id="13222at2"/>
<keyword evidence="8" id="KW-1185">Reference proteome</keyword>
<feature type="transmembrane region" description="Helical" evidence="4">
    <location>
        <begin position="171"/>
        <end position="193"/>
    </location>
</feature>
<protein>
    <submittedName>
        <fullName evidence="7">Methyl-accepting chemotaxis sensory transducer</fullName>
    </submittedName>
</protein>
<gene>
    <name evidence="7" type="ORF">JCM21531_4034</name>
</gene>
<dbReference type="GO" id="GO:0007165">
    <property type="term" value="P:signal transduction"/>
    <property type="evidence" value="ECO:0007669"/>
    <property type="project" value="UniProtKB-KW"/>
</dbReference>
<dbReference type="Proteomes" id="UP000019109">
    <property type="component" value="Unassembled WGS sequence"/>
</dbReference>
<evidence type="ECO:0000313" key="7">
    <source>
        <dbReference type="EMBL" id="GAE90422.1"/>
    </source>
</evidence>
<dbReference type="AlphaFoldDB" id="W4VB59"/>
<dbReference type="GO" id="GO:0016020">
    <property type="term" value="C:membrane"/>
    <property type="evidence" value="ECO:0007669"/>
    <property type="project" value="InterPro"/>
</dbReference>
<comment type="caution">
    <text evidence="7">The sequence shown here is derived from an EMBL/GenBank/DDBJ whole genome shotgun (WGS) entry which is preliminary data.</text>
</comment>
<dbReference type="SUPFAM" id="SSF58104">
    <property type="entry name" value="Methyl-accepting chemotaxis protein (MCP) signaling domain"/>
    <property type="match status" value="1"/>
</dbReference>
<dbReference type="Gene3D" id="1.10.287.950">
    <property type="entry name" value="Methyl-accepting chemotaxis protein"/>
    <property type="match status" value="1"/>
</dbReference>
<evidence type="ECO:0000256" key="2">
    <source>
        <dbReference type="ARBA" id="ARBA00029447"/>
    </source>
</evidence>
<dbReference type="STRING" id="1294263.JCM21531_4034"/>
<dbReference type="InterPro" id="IPR004089">
    <property type="entry name" value="MCPsignal_dom"/>
</dbReference>
<dbReference type="SMART" id="SM00304">
    <property type="entry name" value="HAMP"/>
    <property type="match status" value="1"/>
</dbReference>
<feature type="domain" description="HAMP" evidence="6">
    <location>
        <begin position="190"/>
        <end position="242"/>
    </location>
</feature>
<feature type="domain" description="Methyl-accepting transducer" evidence="5">
    <location>
        <begin position="261"/>
        <end position="518"/>
    </location>
</feature>
<dbReference type="PANTHER" id="PTHR32089">
    <property type="entry name" value="METHYL-ACCEPTING CHEMOTAXIS PROTEIN MCPB"/>
    <property type="match status" value="1"/>
</dbReference>
<dbReference type="CDD" id="cd06225">
    <property type="entry name" value="HAMP"/>
    <property type="match status" value="1"/>
</dbReference>
<keyword evidence="4" id="KW-0472">Membrane</keyword>
<dbReference type="SMART" id="SM00283">
    <property type="entry name" value="MA"/>
    <property type="match status" value="1"/>
</dbReference>
<organism evidence="7 8">
    <name type="scientific">Acetivibrio straminisolvens JCM 21531</name>
    <dbReference type="NCBI Taxonomy" id="1294263"/>
    <lineage>
        <taxon>Bacteria</taxon>
        <taxon>Bacillati</taxon>
        <taxon>Bacillota</taxon>
        <taxon>Clostridia</taxon>
        <taxon>Eubacteriales</taxon>
        <taxon>Oscillospiraceae</taxon>
        <taxon>Acetivibrio</taxon>
    </lineage>
</organism>
<sequence length="551" mass="61408">MKILQQLKDKFLNNNFKLKGAKFGHLKKISLRFSVPTIISVIAFLLLYNFAAAIIAYNSHNKRLKERAEGFLRIAEVSSVEPLWQLNFAALESIGNSLMENDEVAAIEIFDYNNISLFRKEKDGQQYREKNLLPPFSCDVLRGEVNIGRIELTVTSYYANQEIFGNTMKEVAQVVIITLILWGIILIVSGNIVRSIKKLCEFVDKISRGDLTSTVEIDSEDEIGFLGEKILEMSANLSHLIIKIDETSNLLSASSTELAKSTNMNYTLNKEISHAIEQIAQGVTHQAMDINEGVQEVNELADIIEKVITSTNILEEEITNTEELKNIGLETINNLSEKTKRNTEFSGKISETLLNSQRGVEQIGKVSETISNISAQTNLLSLNAAIEAARAGEAGKGFAVVAEEVRKLAEQSSKSVNEINKIISDIRLNSNNMEEMIIEINDILKDQANSMDQTNKVFNEIAKAIQNTKLRVEDVFSLGNNMEEKKNKIVEMINDLSAIMEETSSSAQEVSSAVDEYSKMLEKINVTSSEMENTAVSLSESIGKFLVNKNN</sequence>
<dbReference type="PROSITE" id="PS50111">
    <property type="entry name" value="CHEMOTAXIS_TRANSDUC_2"/>
    <property type="match status" value="1"/>
</dbReference>
<feature type="transmembrane region" description="Helical" evidence="4">
    <location>
        <begin position="33"/>
        <end position="57"/>
    </location>
</feature>
<evidence type="ECO:0000259" key="6">
    <source>
        <dbReference type="PROSITE" id="PS50885"/>
    </source>
</evidence>
<evidence type="ECO:0000256" key="1">
    <source>
        <dbReference type="ARBA" id="ARBA00023224"/>
    </source>
</evidence>
<evidence type="ECO:0000256" key="4">
    <source>
        <dbReference type="SAM" id="Phobius"/>
    </source>
</evidence>
<dbReference type="Pfam" id="PF00672">
    <property type="entry name" value="HAMP"/>
    <property type="match status" value="1"/>
</dbReference>
<keyword evidence="4" id="KW-0812">Transmembrane</keyword>